<accession>G9XVF4</accession>
<dbReference type="InterPro" id="IPR003593">
    <property type="entry name" value="AAA+_ATPase"/>
</dbReference>
<dbReference type="CDD" id="cd03293">
    <property type="entry name" value="ABC_NrtD_SsuB_transporters"/>
    <property type="match status" value="1"/>
</dbReference>
<dbReference type="PANTHER" id="PTHR42788:SF13">
    <property type="entry name" value="ALIPHATIC SULFONATES IMPORT ATP-BINDING PROTEIN SSUB"/>
    <property type="match status" value="1"/>
</dbReference>
<keyword evidence="2" id="KW-0547">Nucleotide-binding</keyword>
<keyword evidence="1" id="KW-0813">Transport</keyword>
<dbReference type="PANTHER" id="PTHR42788">
    <property type="entry name" value="TAURINE IMPORT ATP-BINDING PROTEIN-RELATED"/>
    <property type="match status" value="1"/>
</dbReference>
<reference evidence="5 6" key="1">
    <citation type="submission" date="2011-08" db="EMBL/GenBank/DDBJ databases">
        <authorList>
            <person name="Weinstock G."/>
            <person name="Sodergren E."/>
            <person name="Clifton S."/>
            <person name="Fulton L."/>
            <person name="Fulton B."/>
            <person name="Courtney L."/>
            <person name="Fronick C."/>
            <person name="Harrison M."/>
            <person name="Strong C."/>
            <person name="Farmer C."/>
            <person name="Delahaunty K."/>
            <person name="Markovic C."/>
            <person name="Hall O."/>
            <person name="Minx P."/>
            <person name="Tomlinson C."/>
            <person name="Mitreva M."/>
            <person name="Hou S."/>
            <person name="Chen J."/>
            <person name="Wollam A."/>
            <person name="Pepin K.H."/>
            <person name="Johnson M."/>
            <person name="Bhonagiri V."/>
            <person name="Zhang X."/>
            <person name="Suruliraj S."/>
            <person name="Warren W."/>
            <person name="Chinwalla A."/>
            <person name="Mardis E.R."/>
            <person name="Wilson R.K."/>
        </authorList>
    </citation>
    <scope>NUCLEOTIDE SEQUENCE [LARGE SCALE GENOMIC DNA]</scope>
    <source>
        <strain evidence="5 6">DP7</strain>
    </source>
</reference>
<evidence type="ECO:0000256" key="1">
    <source>
        <dbReference type="ARBA" id="ARBA00022448"/>
    </source>
</evidence>
<name>G9XVF4_DESHA</name>
<comment type="caution">
    <text evidence="5">The sequence shown here is derived from an EMBL/GenBank/DDBJ whole genome shotgun (WGS) entry which is preliminary data.</text>
</comment>
<dbReference type="GO" id="GO:0005524">
    <property type="term" value="F:ATP binding"/>
    <property type="evidence" value="ECO:0007669"/>
    <property type="project" value="UniProtKB-KW"/>
</dbReference>
<dbReference type="PROSITE" id="PS00211">
    <property type="entry name" value="ABC_TRANSPORTER_1"/>
    <property type="match status" value="1"/>
</dbReference>
<gene>
    <name evidence="5" type="ORF">HMPREF0322_04967</name>
</gene>
<evidence type="ECO:0000256" key="3">
    <source>
        <dbReference type="ARBA" id="ARBA00022840"/>
    </source>
</evidence>
<proteinExistence type="predicted"/>
<dbReference type="PATRIC" id="fig|537010.4.peg.4625"/>
<dbReference type="GO" id="GO:0016887">
    <property type="term" value="F:ATP hydrolysis activity"/>
    <property type="evidence" value="ECO:0007669"/>
    <property type="project" value="InterPro"/>
</dbReference>
<dbReference type="PROSITE" id="PS50893">
    <property type="entry name" value="ABC_TRANSPORTER_2"/>
    <property type="match status" value="1"/>
</dbReference>
<dbReference type="EMBL" id="AFZX01000133">
    <property type="protein sequence ID" value="EHL04457.1"/>
    <property type="molecule type" value="Genomic_DNA"/>
</dbReference>
<evidence type="ECO:0000313" key="6">
    <source>
        <dbReference type="Proteomes" id="UP000004416"/>
    </source>
</evidence>
<evidence type="ECO:0000256" key="2">
    <source>
        <dbReference type="ARBA" id="ARBA00022741"/>
    </source>
</evidence>
<feature type="domain" description="ABC transporter" evidence="4">
    <location>
        <begin position="26"/>
        <end position="263"/>
    </location>
</feature>
<dbReference type="InterPro" id="IPR003439">
    <property type="entry name" value="ABC_transporter-like_ATP-bd"/>
</dbReference>
<dbReference type="Proteomes" id="UP000004416">
    <property type="component" value="Unassembled WGS sequence"/>
</dbReference>
<dbReference type="SMART" id="SM00382">
    <property type="entry name" value="AAA"/>
    <property type="match status" value="1"/>
</dbReference>
<evidence type="ECO:0000259" key="4">
    <source>
        <dbReference type="PROSITE" id="PS50893"/>
    </source>
</evidence>
<dbReference type="InterPro" id="IPR017871">
    <property type="entry name" value="ABC_transporter-like_CS"/>
</dbReference>
<organism evidence="5 6">
    <name type="scientific">Desulfitobacterium hafniense DP7</name>
    <dbReference type="NCBI Taxonomy" id="537010"/>
    <lineage>
        <taxon>Bacteria</taxon>
        <taxon>Bacillati</taxon>
        <taxon>Bacillota</taxon>
        <taxon>Clostridia</taxon>
        <taxon>Eubacteriales</taxon>
        <taxon>Desulfitobacteriaceae</taxon>
        <taxon>Desulfitobacterium</taxon>
    </lineage>
</organism>
<dbReference type="InterPro" id="IPR050166">
    <property type="entry name" value="ABC_transporter_ATP-bind"/>
</dbReference>
<keyword evidence="3 5" id="KW-0067">ATP-binding</keyword>
<dbReference type="HOGENOM" id="CLU_000604_1_22_9"/>
<dbReference type="Gene3D" id="3.40.50.300">
    <property type="entry name" value="P-loop containing nucleotide triphosphate hydrolases"/>
    <property type="match status" value="1"/>
</dbReference>
<dbReference type="AlphaFoldDB" id="G9XVF4"/>
<sequence>MKGRMYMSVAVEKRGSASNSGEDAKIVLKDLRQSFFIRNPGQKSVEEFVALENFSLSIRQGEFVSIVGPSGCGKSTLLDIVSGLTKSKGGEIYIDGKRATGPALDRGFIMQGYALFPWRTTKRNVEYGLEVKRVPKKQREAIVKKYIDLVGLNGFENRYPNELSGGMRQRVAIARSLAYDPAVLLMDEPFAAVDVQTREVLQDELLRIWEKTQKTILFITHSIEEAVLLSDRVVVMTKHPGRIKKILDINLPRPRTAGDMRASADYSSITRFIWEILNDVEQPGKHHSHGSIADEISPSALL</sequence>
<protein>
    <submittedName>
        <fullName evidence="5">ABC transporter, ATP-binding protein</fullName>
    </submittedName>
</protein>
<dbReference type="InterPro" id="IPR027417">
    <property type="entry name" value="P-loop_NTPase"/>
</dbReference>
<evidence type="ECO:0000313" key="5">
    <source>
        <dbReference type="EMBL" id="EHL04457.1"/>
    </source>
</evidence>
<dbReference type="SUPFAM" id="SSF52540">
    <property type="entry name" value="P-loop containing nucleoside triphosphate hydrolases"/>
    <property type="match status" value="1"/>
</dbReference>
<dbReference type="Pfam" id="PF00005">
    <property type="entry name" value="ABC_tran"/>
    <property type="match status" value="1"/>
</dbReference>